<organism evidence="2 3">
    <name type="scientific">Orchesella dallaii</name>
    <dbReference type="NCBI Taxonomy" id="48710"/>
    <lineage>
        <taxon>Eukaryota</taxon>
        <taxon>Metazoa</taxon>
        <taxon>Ecdysozoa</taxon>
        <taxon>Arthropoda</taxon>
        <taxon>Hexapoda</taxon>
        <taxon>Collembola</taxon>
        <taxon>Entomobryomorpha</taxon>
        <taxon>Entomobryoidea</taxon>
        <taxon>Orchesellidae</taxon>
        <taxon>Orchesellinae</taxon>
        <taxon>Orchesella</taxon>
    </lineage>
</organism>
<accession>A0ABP1R1T8</accession>
<reference evidence="2 3" key="1">
    <citation type="submission" date="2024-08" db="EMBL/GenBank/DDBJ databases">
        <authorList>
            <person name="Cucini C."/>
            <person name="Frati F."/>
        </authorList>
    </citation>
    <scope>NUCLEOTIDE SEQUENCE [LARGE SCALE GENOMIC DNA]</scope>
</reference>
<protein>
    <submittedName>
        <fullName evidence="2">Uncharacterized protein</fullName>
    </submittedName>
</protein>
<proteinExistence type="predicted"/>
<dbReference type="Proteomes" id="UP001642540">
    <property type="component" value="Unassembled WGS sequence"/>
</dbReference>
<gene>
    <name evidence="2" type="ORF">ODALV1_LOCUS16468</name>
</gene>
<evidence type="ECO:0000256" key="1">
    <source>
        <dbReference type="SAM" id="Coils"/>
    </source>
</evidence>
<name>A0ABP1R1T8_9HEXA</name>
<evidence type="ECO:0000313" key="2">
    <source>
        <dbReference type="EMBL" id="CAL8114446.1"/>
    </source>
</evidence>
<sequence>MHSKSARRLDFDNVLGDPQKKGINIFFQWFEPDTMGICKDRDNSNPGSVTPTENSISTAIRRHADDSSMSVCNSIKIGESLFGSSGMVAITLFKQSNYYACHCIPVSLREMTNAIMAMIHSYYRGCMKVAQLRLEEEMDEVKNVEDEEMEDTTIKEQEANKQFQKRMRLIKEAYEEFQSNLEQ</sequence>
<dbReference type="EMBL" id="CAXLJM020000050">
    <property type="protein sequence ID" value="CAL8114446.1"/>
    <property type="molecule type" value="Genomic_DNA"/>
</dbReference>
<comment type="caution">
    <text evidence="2">The sequence shown here is derived from an EMBL/GenBank/DDBJ whole genome shotgun (WGS) entry which is preliminary data.</text>
</comment>
<keyword evidence="3" id="KW-1185">Reference proteome</keyword>
<keyword evidence="1" id="KW-0175">Coiled coil</keyword>
<evidence type="ECO:0000313" key="3">
    <source>
        <dbReference type="Proteomes" id="UP001642540"/>
    </source>
</evidence>
<feature type="coiled-coil region" evidence="1">
    <location>
        <begin position="127"/>
        <end position="180"/>
    </location>
</feature>